<proteinExistence type="predicted"/>
<dbReference type="EMBL" id="JAINUF010000001">
    <property type="protein sequence ID" value="KAJ8381500.1"/>
    <property type="molecule type" value="Genomic_DNA"/>
</dbReference>
<accession>A0A9Q1GC78</accession>
<name>A0A9Q1GC78_SYNKA</name>
<comment type="caution">
    <text evidence="1">The sequence shown here is derived from an EMBL/GenBank/DDBJ whole genome shotgun (WGS) entry which is preliminary data.</text>
</comment>
<evidence type="ECO:0000313" key="1">
    <source>
        <dbReference type="EMBL" id="KAJ8381500.1"/>
    </source>
</evidence>
<reference evidence="1" key="1">
    <citation type="journal article" date="2023" name="Science">
        <title>Genome structures resolve the early diversification of teleost fishes.</title>
        <authorList>
            <person name="Parey E."/>
            <person name="Louis A."/>
            <person name="Montfort J."/>
            <person name="Bouchez O."/>
            <person name="Roques C."/>
            <person name="Iampietro C."/>
            <person name="Lluch J."/>
            <person name="Castinel A."/>
            <person name="Donnadieu C."/>
            <person name="Desvignes T."/>
            <person name="Floi Bucao C."/>
            <person name="Jouanno E."/>
            <person name="Wen M."/>
            <person name="Mejri S."/>
            <person name="Dirks R."/>
            <person name="Jansen H."/>
            <person name="Henkel C."/>
            <person name="Chen W.J."/>
            <person name="Zahm M."/>
            <person name="Cabau C."/>
            <person name="Klopp C."/>
            <person name="Thompson A.W."/>
            <person name="Robinson-Rechavi M."/>
            <person name="Braasch I."/>
            <person name="Lecointre G."/>
            <person name="Bobe J."/>
            <person name="Postlethwait J.H."/>
            <person name="Berthelot C."/>
            <person name="Roest Crollius H."/>
            <person name="Guiguen Y."/>
        </authorList>
    </citation>
    <scope>NUCLEOTIDE SEQUENCE</scope>
    <source>
        <strain evidence="1">WJC10195</strain>
    </source>
</reference>
<organism evidence="1 2">
    <name type="scientific">Synaphobranchus kaupii</name>
    <name type="common">Kaup's arrowtooth eel</name>
    <dbReference type="NCBI Taxonomy" id="118154"/>
    <lineage>
        <taxon>Eukaryota</taxon>
        <taxon>Metazoa</taxon>
        <taxon>Chordata</taxon>
        <taxon>Craniata</taxon>
        <taxon>Vertebrata</taxon>
        <taxon>Euteleostomi</taxon>
        <taxon>Actinopterygii</taxon>
        <taxon>Neopterygii</taxon>
        <taxon>Teleostei</taxon>
        <taxon>Anguilliformes</taxon>
        <taxon>Synaphobranchidae</taxon>
        <taxon>Synaphobranchus</taxon>
    </lineage>
</organism>
<dbReference type="AlphaFoldDB" id="A0A9Q1GC78"/>
<protein>
    <submittedName>
        <fullName evidence="1">Uncharacterized protein</fullName>
    </submittedName>
</protein>
<keyword evidence="2" id="KW-1185">Reference proteome</keyword>
<evidence type="ECO:0000313" key="2">
    <source>
        <dbReference type="Proteomes" id="UP001152622"/>
    </source>
</evidence>
<gene>
    <name evidence="1" type="ORF">SKAU_G00022780</name>
</gene>
<sequence length="96" mass="10872">MGVKRNGKEARKKWQDYCSLAKKKGAACLKQPSSPARVGRRRKGFSRICGCSQDLIELEREKLEVLKDLGKVTVEVIQKTLRFQEEVSFSKGAKVM</sequence>
<dbReference type="Proteomes" id="UP001152622">
    <property type="component" value="Chromosome 1"/>
</dbReference>
<dbReference type="OrthoDB" id="8960478at2759"/>